<sequence>MKMEDKDYEKYRMNQGIFYVVFTGIFFMFIHMVQLPNEIHRNNARGKNWRKPLFYMAVIYLVYIVLNIILFLNRQPELMRTTFGILILSQFLWIGNDELLEGET</sequence>
<organism evidence="2 3">
    <name type="scientific">Macrococcoides goetzii</name>
    <dbReference type="NCBI Taxonomy" id="1891097"/>
    <lineage>
        <taxon>Bacteria</taxon>
        <taxon>Bacillati</taxon>
        <taxon>Bacillota</taxon>
        <taxon>Bacilli</taxon>
        <taxon>Bacillales</taxon>
        <taxon>Staphylococcaceae</taxon>
        <taxon>Macrococcoides</taxon>
    </lineage>
</organism>
<dbReference type="Proteomes" id="UP000229523">
    <property type="component" value="Unassembled WGS sequence"/>
</dbReference>
<gene>
    <name evidence="2" type="ORF">BFS35_000930</name>
</gene>
<evidence type="ECO:0000313" key="3">
    <source>
        <dbReference type="Proteomes" id="UP000229523"/>
    </source>
</evidence>
<keyword evidence="1" id="KW-1133">Transmembrane helix</keyword>
<feature type="transmembrane region" description="Helical" evidence="1">
    <location>
        <begin position="53"/>
        <end position="72"/>
    </location>
</feature>
<evidence type="ECO:0000256" key="1">
    <source>
        <dbReference type="SAM" id="Phobius"/>
    </source>
</evidence>
<dbReference type="AlphaFoldDB" id="A0A2G5NP83"/>
<accession>A0A2G5NP83</accession>
<keyword evidence="3" id="KW-1185">Reference proteome</keyword>
<protein>
    <submittedName>
        <fullName evidence="2">Uncharacterized protein</fullName>
    </submittedName>
</protein>
<dbReference type="RefSeq" id="WP_099580004.1">
    <property type="nucleotide sequence ID" value="NZ_MJBI02000001.1"/>
</dbReference>
<name>A0A2G5NP83_9STAP</name>
<keyword evidence="1" id="KW-0812">Transmembrane</keyword>
<dbReference type="EMBL" id="MJBI02000001">
    <property type="protein sequence ID" value="RAI82278.1"/>
    <property type="molecule type" value="Genomic_DNA"/>
</dbReference>
<proteinExistence type="predicted"/>
<comment type="caution">
    <text evidence="2">The sequence shown here is derived from an EMBL/GenBank/DDBJ whole genome shotgun (WGS) entry which is preliminary data.</text>
</comment>
<keyword evidence="1" id="KW-0472">Membrane</keyword>
<feature type="transmembrane region" description="Helical" evidence="1">
    <location>
        <begin position="16"/>
        <end position="33"/>
    </location>
</feature>
<evidence type="ECO:0000313" key="2">
    <source>
        <dbReference type="EMBL" id="RAI82278.1"/>
    </source>
</evidence>
<reference evidence="2 3" key="1">
    <citation type="journal article" date="2018" name="Front. Microbiol.">
        <title>Description and Comparative Genomics of Macrococcus caseolyticus subsp. hominis subsp. nov., Macrococcus goetzii sp. nov., Macrococcus epidermidis sp. nov., and Macrococcus bohemicus sp. nov., Novel Macrococci From Human Clinical Material With Virulence Potential and Suspected Uptake of Foreign DNA by Natural Transformation.</title>
        <authorList>
            <person name="Maslanova I."/>
            <person name="Wertheimer Z."/>
            <person name="Sedlacek I."/>
            <person name="Svec P."/>
            <person name="Indrakova A."/>
            <person name="Kovarovic V."/>
            <person name="Schumann P."/>
            <person name="Sproer C."/>
            <person name="Kralova S."/>
            <person name="Sedo O."/>
            <person name="Kristofova L."/>
            <person name="Vrbovska V."/>
            <person name="Fuzik T."/>
            <person name="Petras P."/>
            <person name="Zdrahal Z."/>
            <person name="Ruzickova V."/>
            <person name="Doskar J."/>
            <person name="Pantucek R."/>
        </authorList>
    </citation>
    <scope>NUCLEOTIDE SEQUENCE [LARGE SCALE GENOMIC DNA]</scope>
    <source>
        <strain evidence="2 3">CCM 4927</strain>
    </source>
</reference>